<accession>A0ABS0IYR6</accession>
<gene>
    <name evidence="1" type="ORF">I4902_17825</name>
</gene>
<proteinExistence type="predicted"/>
<name>A0ABS0IYR6_9GAMM</name>
<protein>
    <submittedName>
        <fullName evidence="1">Uncharacterized protein</fullName>
    </submittedName>
</protein>
<reference evidence="1 2" key="1">
    <citation type="submission" date="2020-11" db="EMBL/GenBank/DDBJ databases">
        <title>Enhanced detection system for hospital associated transmission using whole genome sequencing surveillance.</title>
        <authorList>
            <person name="Harrison L.H."/>
            <person name="Van Tyne D."/>
            <person name="Marsh J.W."/>
            <person name="Griffith M.P."/>
            <person name="Snyder D.J."/>
            <person name="Cooper V.S."/>
            <person name="Mustapha M."/>
        </authorList>
    </citation>
    <scope>NUCLEOTIDE SEQUENCE [LARGE SCALE GENOMIC DNA]</scope>
    <source>
        <strain evidence="1 2">PR00075</strain>
    </source>
</reference>
<evidence type="ECO:0000313" key="2">
    <source>
        <dbReference type="Proteomes" id="UP000614721"/>
    </source>
</evidence>
<comment type="caution">
    <text evidence="1">The sequence shown here is derived from an EMBL/GenBank/DDBJ whole genome shotgun (WGS) entry which is preliminary data.</text>
</comment>
<keyword evidence="2" id="KW-1185">Reference proteome</keyword>
<organism evidence="1 2">
    <name type="scientific">Proteus alimentorum</name>
    <dbReference type="NCBI Taxonomy" id="1973495"/>
    <lineage>
        <taxon>Bacteria</taxon>
        <taxon>Pseudomonadati</taxon>
        <taxon>Pseudomonadota</taxon>
        <taxon>Gammaproteobacteria</taxon>
        <taxon>Enterobacterales</taxon>
        <taxon>Morganellaceae</taxon>
        <taxon>Proteus</taxon>
    </lineage>
</organism>
<dbReference type="Proteomes" id="UP000614721">
    <property type="component" value="Unassembled WGS sequence"/>
</dbReference>
<sequence>MNNKIFIGLIMLVSFSVNAKVEVYKAPVPLGLTWGMSFDDFQKETNWAIKPIEELPSTCPVIGVTFNNVIDGKIEGNYKIYFYKKFKDLKFTGLYGVVYRYETDDLSLFKVKDNDVIQKLDSQYGEYKKIEGLREGAFIRYDESNLQRSYFSSRDVRNEKPKEQYKKNEDGNYAVTVSYFFYPDIYKKEIAKYINEMKALCNVPVETN</sequence>
<dbReference type="EMBL" id="JADSJP010000051">
    <property type="protein sequence ID" value="MBG2881108.1"/>
    <property type="molecule type" value="Genomic_DNA"/>
</dbReference>
<evidence type="ECO:0000313" key="1">
    <source>
        <dbReference type="EMBL" id="MBG2881108.1"/>
    </source>
</evidence>
<dbReference type="RefSeq" id="WP_196568760.1">
    <property type="nucleotide sequence ID" value="NZ_JADRYY010000047.1"/>
</dbReference>